<comment type="caution">
    <text evidence="1">The sequence shown here is derived from an EMBL/GenBank/DDBJ whole genome shotgun (WGS) entry which is preliminary data.</text>
</comment>
<evidence type="ECO:0000313" key="1">
    <source>
        <dbReference type="EMBL" id="OXA47409.1"/>
    </source>
</evidence>
<reference evidence="1 2" key="1">
    <citation type="submission" date="2015-12" db="EMBL/GenBank/DDBJ databases">
        <title>The genome of Folsomia candida.</title>
        <authorList>
            <person name="Faddeeva A."/>
            <person name="Derks M.F."/>
            <person name="Anvar Y."/>
            <person name="Smit S."/>
            <person name="Van Straalen N."/>
            <person name="Roelofs D."/>
        </authorList>
    </citation>
    <scope>NUCLEOTIDE SEQUENCE [LARGE SCALE GENOMIC DNA]</scope>
    <source>
        <strain evidence="1 2">VU population</strain>
        <tissue evidence="1">Whole body</tissue>
    </source>
</reference>
<organism evidence="1 2">
    <name type="scientific">Folsomia candida</name>
    <name type="common">Springtail</name>
    <dbReference type="NCBI Taxonomy" id="158441"/>
    <lineage>
        <taxon>Eukaryota</taxon>
        <taxon>Metazoa</taxon>
        <taxon>Ecdysozoa</taxon>
        <taxon>Arthropoda</taxon>
        <taxon>Hexapoda</taxon>
        <taxon>Collembola</taxon>
        <taxon>Entomobryomorpha</taxon>
        <taxon>Isotomoidea</taxon>
        <taxon>Isotomidae</taxon>
        <taxon>Proisotominae</taxon>
        <taxon>Folsomia</taxon>
    </lineage>
</organism>
<dbReference type="Proteomes" id="UP000198287">
    <property type="component" value="Unassembled WGS sequence"/>
</dbReference>
<dbReference type="EMBL" id="LNIX01000013">
    <property type="protein sequence ID" value="OXA47409.1"/>
    <property type="molecule type" value="Genomic_DNA"/>
</dbReference>
<proteinExistence type="predicted"/>
<sequence>MESVFSNDLIMAKIATDLTLAELKRVRLLFSGVSYIVAREIVRRSVVTVPVWRDDDGGVWIDKEVTRWLNSVVVKRTRIYLNKNTPENVQGMKAAEFLEQARDDLIELELKARFLPSKRVAIEPLEFPRMPSLKVFINKAIEIFQVERFLNPTNFPKVETVLLRATKTCSNSLNEHLSTLNVPMPAVSRLHLYGITDYSLLSKIPQLFENVKEFRIITGPRKGSYFRPEIGLPQLFLSFRKFRELETLRVTLREKCSFGCAIAVLDSLSVA</sequence>
<protein>
    <submittedName>
        <fullName evidence="1">Uncharacterized protein</fullName>
    </submittedName>
</protein>
<keyword evidence="2" id="KW-1185">Reference proteome</keyword>
<gene>
    <name evidence="1" type="ORF">Fcan01_17809</name>
</gene>
<evidence type="ECO:0000313" key="2">
    <source>
        <dbReference type="Proteomes" id="UP000198287"/>
    </source>
</evidence>
<accession>A0A226DQC6</accession>
<feature type="non-terminal residue" evidence="1">
    <location>
        <position position="271"/>
    </location>
</feature>
<name>A0A226DQC6_FOLCA</name>
<dbReference type="AlphaFoldDB" id="A0A226DQC6"/>